<sequence length="188" mass="21453">MAPLARALTILGLTESESRSLLVQARQRTLVPGETLCAQGRAPTHFHLLEEGVCHGVYHTEAGRHYSKEFYWEGDWVIGFESLLESDSLAFELQALTPARAFALPMAILQAWRTGRHPAYLALLETQLLFKERKERLLLLSTPEQRYRHFCDHYPELLARLADYQIAAYLGITPISLSRIKARLRHAD</sequence>
<comment type="caution">
    <text evidence="2">The sequence shown here is derived from an EMBL/GenBank/DDBJ whole genome shotgun (WGS) entry which is preliminary data.</text>
</comment>
<dbReference type="AlphaFoldDB" id="A0A4U1BHZ2"/>
<name>A0A4U1BHZ2_9GAMM</name>
<accession>A0A4U1BHZ2</accession>
<dbReference type="CDD" id="cd00038">
    <property type="entry name" value="CAP_ED"/>
    <property type="match status" value="1"/>
</dbReference>
<proteinExistence type="predicted"/>
<reference evidence="2 3" key="1">
    <citation type="submission" date="2019-04" db="EMBL/GenBank/DDBJ databases">
        <authorList>
            <person name="Hwang J.C."/>
        </authorList>
    </citation>
    <scope>NUCLEOTIDE SEQUENCE [LARGE SCALE GENOMIC DNA]</scope>
    <source>
        <strain evidence="2 3">IMCC35001</strain>
    </source>
</reference>
<gene>
    <name evidence="2" type="ORF">FCL40_05805</name>
</gene>
<evidence type="ECO:0000313" key="3">
    <source>
        <dbReference type="Proteomes" id="UP000305674"/>
    </source>
</evidence>
<dbReference type="OrthoDB" id="9803111at2"/>
<dbReference type="InterPro" id="IPR014710">
    <property type="entry name" value="RmlC-like_jellyroll"/>
</dbReference>
<evidence type="ECO:0000313" key="2">
    <source>
        <dbReference type="EMBL" id="TKB50697.1"/>
    </source>
</evidence>
<dbReference type="SUPFAM" id="SSF51206">
    <property type="entry name" value="cAMP-binding domain-like"/>
    <property type="match status" value="1"/>
</dbReference>
<dbReference type="EMBL" id="SWCI01000002">
    <property type="protein sequence ID" value="TKB50697.1"/>
    <property type="molecule type" value="Genomic_DNA"/>
</dbReference>
<keyword evidence="3" id="KW-1185">Reference proteome</keyword>
<evidence type="ECO:0000259" key="1">
    <source>
        <dbReference type="Pfam" id="PF00027"/>
    </source>
</evidence>
<organism evidence="2 3">
    <name type="scientific">Ferrimonas sediminicola</name>
    <dbReference type="NCBI Taxonomy" id="2569538"/>
    <lineage>
        <taxon>Bacteria</taxon>
        <taxon>Pseudomonadati</taxon>
        <taxon>Pseudomonadota</taxon>
        <taxon>Gammaproteobacteria</taxon>
        <taxon>Alteromonadales</taxon>
        <taxon>Ferrimonadaceae</taxon>
        <taxon>Ferrimonas</taxon>
    </lineage>
</organism>
<protein>
    <submittedName>
        <fullName evidence="2">Crp/Fnr family transcriptional regulator</fullName>
    </submittedName>
</protein>
<dbReference type="Gene3D" id="2.60.120.10">
    <property type="entry name" value="Jelly Rolls"/>
    <property type="match status" value="1"/>
</dbReference>
<dbReference type="InterPro" id="IPR018490">
    <property type="entry name" value="cNMP-bd_dom_sf"/>
</dbReference>
<dbReference type="InterPro" id="IPR000595">
    <property type="entry name" value="cNMP-bd_dom"/>
</dbReference>
<dbReference type="Pfam" id="PF00027">
    <property type="entry name" value="cNMP_binding"/>
    <property type="match status" value="1"/>
</dbReference>
<dbReference type="Proteomes" id="UP000305674">
    <property type="component" value="Unassembled WGS sequence"/>
</dbReference>
<feature type="domain" description="Cyclic nucleotide-binding" evidence="1">
    <location>
        <begin position="28"/>
        <end position="109"/>
    </location>
</feature>